<dbReference type="SMART" id="SM00409">
    <property type="entry name" value="IG"/>
    <property type="match status" value="1"/>
</dbReference>
<dbReference type="PANTHER" id="PTHR21261">
    <property type="entry name" value="BEAT PROTEIN"/>
    <property type="match status" value="1"/>
</dbReference>
<feature type="domain" description="Ig-like" evidence="2">
    <location>
        <begin position="50"/>
        <end position="142"/>
    </location>
</feature>
<dbReference type="InterPro" id="IPR013783">
    <property type="entry name" value="Ig-like_fold"/>
</dbReference>
<dbReference type="InterPro" id="IPR007110">
    <property type="entry name" value="Ig-like_dom"/>
</dbReference>
<feature type="transmembrane region" description="Helical" evidence="1">
    <location>
        <begin position="305"/>
        <end position="324"/>
    </location>
</feature>
<dbReference type="EMBL" id="CVRI01000037">
    <property type="protein sequence ID" value="CRK93319.1"/>
    <property type="molecule type" value="Genomic_DNA"/>
</dbReference>
<dbReference type="SUPFAM" id="SSF48726">
    <property type="entry name" value="Immunoglobulin"/>
    <property type="match status" value="1"/>
</dbReference>
<proteinExistence type="predicted"/>
<dbReference type="OrthoDB" id="6419989at2759"/>
<reference evidence="3 4" key="1">
    <citation type="submission" date="2015-04" db="EMBL/GenBank/DDBJ databases">
        <authorList>
            <person name="Syromyatnikov M.Y."/>
            <person name="Popov V.N."/>
        </authorList>
    </citation>
    <scope>NUCLEOTIDE SEQUENCE [LARGE SCALE GENOMIC DNA]</scope>
</reference>
<dbReference type="InterPro" id="IPR003599">
    <property type="entry name" value="Ig_sub"/>
</dbReference>
<sequence length="330" mass="37613">MSQSNHITMKFTKLVEWMLIQSGLQFFTFMILADFALTLKDVRVLVPAAVRRGENVNLICQYDLEGDTLYSMKWYKGKREFFRFTPKENPSLQIFPVQGIYVETSKSNRSYITLKSVEPSISGKYVCEISADAPSFHTELVSSEMEVVDVPQNKPVITEIKPHYRIGELIRGNCTSQYSRPAANLTWLVNNNPIAATIRQYPSVKDETRNLFSNTIGLFLRLTPQHFANGRLKISCIARLYTLYNERVDKIIDEDRPTVFSASASQSFIDMPSSHYSSYHDSHDSVNNHNDAQIQADSSSIGTSFMVNICRTFILLSCAFIVMIHDIMLK</sequence>
<dbReference type="PANTHER" id="PTHR21261:SF8">
    <property type="entry name" value="BEATEN PATH IA, ISOFORM B-RELATED"/>
    <property type="match status" value="1"/>
</dbReference>
<name>A0A1J1HYZ3_9DIPT</name>
<protein>
    <submittedName>
        <fullName evidence="3">CLUMA_CG006860, isoform A</fullName>
    </submittedName>
</protein>
<evidence type="ECO:0000313" key="3">
    <source>
        <dbReference type="EMBL" id="CRK93319.1"/>
    </source>
</evidence>
<keyword evidence="4" id="KW-1185">Reference proteome</keyword>
<keyword evidence="1" id="KW-0472">Membrane</keyword>
<dbReference type="InterPro" id="IPR036179">
    <property type="entry name" value="Ig-like_dom_sf"/>
</dbReference>
<evidence type="ECO:0000259" key="2">
    <source>
        <dbReference type="PROSITE" id="PS50835"/>
    </source>
</evidence>
<dbReference type="Gene3D" id="2.60.40.10">
    <property type="entry name" value="Immunoglobulins"/>
    <property type="match status" value="2"/>
</dbReference>
<dbReference type="FunFam" id="2.60.40.10:FF:000437">
    <property type="entry name" value="Beat-IIIc, isoform A"/>
    <property type="match status" value="1"/>
</dbReference>
<dbReference type="GO" id="GO:0008045">
    <property type="term" value="P:motor neuron axon guidance"/>
    <property type="evidence" value="ECO:0007669"/>
    <property type="project" value="TreeGrafter"/>
</dbReference>
<dbReference type="CDD" id="cd00096">
    <property type="entry name" value="Ig"/>
    <property type="match status" value="1"/>
</dbReference>
<dbReference type="STRING" id="568069.A0A1J1HYZ3"/>
<evidence type="ECO:0000313" key="4">
    <source>
        <dbReference type="Proteomes" id="UP000183832"/>
    </source>
</evidence>
<keyword evidence="1" id="KW-1133">Transmembrane helix</keyword>
<gene>
    <name evidence="3" type="primary">putative AGAP009829-PA</name>
    <name evidence="3" type="ORF">CLUMA_CG006860</name>
</gene>
<dbReference type="Proteomes" id="UP000183832">
    <property type="component" value="Unassembled WGS sequence"/>
</dbReference>
<organism evidence="3 4">
    <name type="scientific">Clunio marinus</name>
    <dbReference type="NCBI Taxonomy" id="568069"/>
    <lineage>
        <taxon>Eukaryota</taxon>
        <taxon>Metazoa</taxon>
        <taxon>Ecdysozoa</taxon>
        <taxon>Arthropoda</taxon>
        <taxon>Hexapoda</taxon>
        <taxon>Insecta</taxon>
        <taxon>Pterygota</taxon>
        <taxon>Neoptera</taxon>
        <taxon>Endopterygota</taxon>
        <taxon>Diptera</taxon>
        <taxon>Nematocera</taxon>
        <taxon>Chironomoidea</taxon>
        <taxon>Chironomidae</taxon>
        <taxon>Clunio</taxon>
    </lineage>
</organism>
<accession>A0A1J1HYZ3</accession>
<dbReference type="AlphaFoldDB" id="A0A1J1HYZ3"/>
<evidence type="ECO:0000256" key="1">
    <source>
        <dbReference type="SAM" id="Phobius"/>
    </source>
</evidence>
<dbReference type="PROSITE" id="PS50835">
    <property type="entry name" value="IG_LIKE"/>
    <property type="match status" value="1"/>
</dbReference>
<keyword evidence="1" id="KW-0812">Transmembrane</keyword>